<sequence>MDSLLQKISELFHNFTSPIAAVVYSPKNVENAEETQTSANQIPEALSQETGNPETGKPDSKRPSPDTTEPLTSGDIPTPDVKLQKFREQTASHLNYELEFVNFVDRNAPQGLSKKLMDIMPYLEVSFLSWPAFWIWRGYNWQSARKTERIAFYIQRTYQQAKLMQLAILATGLFTISMGRPAGIPIEMHTVHNNQEETDDIGDSS</sequence>
<feature type="region of interest" description="Disordered" evidence="1">
    <location>
        <begin position="29"/>
        <end position="80"/>
    </location>
</feature>
<protein>
    <submittedName>
        <fullName evidence="3">Uncharacterized protein LOC117141997</fullName>
    </submittedName>
</protein>
<name>A0A6P8KEM1_DROMA</name>
<feature type="compositionally biased region" description="Polar residues" evidence="1">
    <location>
        <begin position="34"/>
        <end position="53"/>
    </location>
</feature>
<evidence type="ECO:0000313" key="2">
    <source>
        <dbReference type="Proteomes" id="UP000515162"/>
    </source>
</evidence>
<gene>
    <name evidence="3" type="primary">LOC117141997</name>
</gene>
<organism evidence="2 3">
    <name type="scientific">Drosophila mauritiana</name>
    <name type="common">Fruit fly</name>
    <dbReference type="NCBI Taxonomy" id="7226"/>
    <lineage>
        <taxon>Eukaryota</taxon>
        <taxon>Metazoa</taxon>
        <taxon>Ecdysozoa</taxon>
        <taxon>Arthropoda</taxon>
        <taxon>Hexapoda</taxon>
        <taxon>Insecta</taxon>
        <taxon>Pterygota</taxon>
        <taxon>Neoptera</taxon>
        <taxon>Endopterygota</taxon>
        <taxon>Diptera</taxon>
        <taxon>Brachycera</taxon>
        <taxon>Muscomorpha</taxon>
        <taxon>Ephydroidea</taxon>
        <taxon>Drosophilidae</taxon>
        <taxon>Drosophila</taxon>
        <taxon>Sophophora</taxon>
    </lineage>
</organism>
<evidence type="ECO:0000256" key="1">
    <source>
        <dbReference type="SAM" id="MobiDB-lite"/>
    </source>
</evidence>
<dbReference type="AlphaFoldDB" id="A0A6P8KEM1"/>
<keyword evidence="2" id="KW-1185">Reference proteome</keyword>
<dbReference type="Proteomes" id="UP000515162">
    <property type="component" value="Chromosome 3L"/>
</dbReference>
<accession>A0A6P8KEM1</accession>
<reference evidence="3" key="1">
    <citation type="submission" date="2025-08" db="UniProtKB">
        <authorList>
            <consortium name="RefSeq"/>
        </authorList>
    </citation>
    <scope>IDENTIFICATION</scope>
    <source>
        <strain evidence="3">Mau12</strain>
        <tissue evidence="3">Whole Body</tissue>
    </source>
</reference>
<dbReference type="RefSeq" id="XP_033161736.1">
    <property type="nucleotide sequence ID" value="XM_033305845.1"/>
</dbReference>
<dbReference type="GeneID" id="117141997"/>
<proteinExistence type="predicted"/>
<evidence type="ECO:0000313" key="3">
    <source>
        <dbReference type="RefSeq" id="XP_033161736.1"/>
    </source>
</evidence>